<feature type="chain" id="PRO_5015158873" evidence="1">
    <location>
        <begin position="20"/>
        <end position="170"/>
    </location>
</feature>
<dbReference type="AlphaFoldDB" id="A0A2P4XXR7"/>
<accession>A0A2P4XXR7</accession>
<dbReference type="Proteomes" id="UP000237271">
    <property type="component" value="Unassembled WGS sequence"/>
</dbReference>
<keyword evidence="3" id="KW-1185">Reference proteome</keyword>
<dbReference type="InterPro" id="IPR052043">
    <property type="entry name" value="PolySaccharide_Degr_Enz"/>
</dbReference>
<dbReference type="PANTHER" id="PTHR33886">
    <property type="entry name" value="UNSATURATED RHAMNOGALACTURONAN HYDROLASE (EUROFUNG)"/>
    <property type="match status" value="1"/>
</dbReference>
<reference evidence="2 3" key="1">
    <citation type="journal article" date="2017" name="Genome Biol. Evol.">
        <title>Phytophthora megakarya and P. palmivora, closely related causal agents of cacao black pod rot, underwent increases in genome sizes and gene numbers by different mechanisms.</title>
        <authorList>
            <person name="Ali S.S."/>
            <person name="Shao J."/>
            <person name="Lary D.J."/>
            <person name="Kronmiller B."/>
            <person name="Shen D."/>
            <person name="Strem M.D."/>
            <person name="Amoako-Attah I."/>
            <person name="Akrofi A.Y."/>
            <person name="Begoude B.A."/>
            <person name="Ten Hoopen G.M."/>
            <person name="Coulibaly K."/>
            <person name="Kebe B.I."/>
            <person name="Melnick R.L."/>
            <person name="Guiltinan M.J."/>
            <person name="Tyler B.M."/>
            <person name="Meinhardt L.W."/>
            <person name="Bailey B.A."/>
        </authorList>
    </citation>
    <scope>NUCLEOTIDE SEQUENCE [LARGE SCALE GENOMIC DNA]</scope>
    <source>
        <strain evidence="3">sbr112.9</strain>
    </source>
</reference>
<gene>
    <name evidence="2" type="ORF">PHPALM_13241</name>
</gene>
<protein>
    <submittedName>
        <fullName evidence="2">Glycoside hydrolase</fullName>
    </submittedName>
</protein>
<feature type="non-terminal residue" evidence="2">
    <location>
        <position position="170"/>
    </location>
</feature>
<evidence type="ECO:0000256" key="1">
    <source>
        <dbReference type="SAM" id="SignalP"/>
    </source>
</evidence>
<proteinExistence type="predicted"/>
<dbReference type="GO" id="GO:0016787">
    <property type="term" value="F:hydrolase activity"/>
    <property type="evidence" value="ECO:0007669"/>
    <property type="project" value="UniProtKB-KW"/>
</dbReference>
<keyword evidence="2" id="KW-0378">Hydrolase</keyword>
<name>A0A2P4XXR7_9STRA</name>
<dbReference type="EMBL" id="NCKW01007121">
    <property type="protein sequence ID" value="POM70335.1"/>
    <property type="molecule type" value="Genomic_DNA"/>
</dbReference>
<evidence type="ECO:0000313" key="3">
    <source>
        <dbReference type="Proteomes" id="UP000237271"/>
    </source>
</evidence>
<dbReference type="InterPro" id="IPR012341">
    <property type="entry name" value="6hp_glycosidase-like_sf"/>
</dbReference>
<dbReference type="Gene3D" id="1.50.10.10">
    <property type="match status" value="1"/>
</dbReference>
<feature type="signal peptide" evidence="1">
    <location>
        <begin position="1"/>
        <end position="19"/>
    </location>
</feature>
<dbReference type="GO" id="GO:0005975">
    <property type="term" value="P:carbohydrate metabolic process"/>
    <property type="evidence" value="ECO:0007669"/>
    <property type="project" value="InterPro"/>
</dbReference>
<dbReference type="PANTHER" id="PTHR33886:SF8">
    <property type="entry name" value="UNSATURATED RHAMNOGALACTURONAN HYDROLASE (EUROFUNG)"/>
    <property type="match status" value="1"/>
</dbReference>
<comment type="caution">
    <text evidence="2">The sequence shown here is derived from an EMBL/GenBank/DDBJ whole genome shotgun (WGS) entry which is preliminary data.</text>
</comment>
<keyword evidence="1" id="KW-0732">Signal</keyword>
<sequence length="170" mass="18457">MKTFLLLPLVAAFAAVTTASDLPYSTRMIESVMSRKQGVVSSGAVTSTLESGVLTLAIQSWLNIYSDGDSDRIASFTAYADSIVTSISPSFKSPEAAAKMPLDRLTIGQALLDINATQGTLTASETETLSMLNSSLVLQNRNQYNGFWYYVYPYWSYLDGAVSFLPYMAA</sequence>
<evidence type="ECO:0000313" key="2">
    <source>
        <dbReference type="EMBL" id="POM70335.1"/>
    </source>
</evidence>
<dbReference type="OrthoDB" id="540611at2759"/>
<organism evidence="2 3">
    <name type="scientific">Phytophthora palmivora</name>
    <dbReference type="NCBI Taxonomy" id="4796"/>
    <lineage>
        <taxon>Eukaryota</taxon>
        <taxon>Sar</taxon>
        <taxon>Stramenopiles</taxon>
        <taxon>Oomycota</taxon>
        <taxon>Peronosporomycetes</taxon>
        <taxon>Peronosporales</taxon>
        <taxon>Peronosporaceae</taxon>
        <taxon>Phytophthora</taxon>
    </lineage>
</organism>